<name>A0A7Y9RU03_9ACTN</name>
<keyword evidence="6" id="KW-1185">Reference proteome</keyword>
<dbReference type="PROSITE" id="PS50932">
    <property type="entry name" value="HTH_LACI_2"/>
    <property type="match status" value="1"/>
</dbReference>
<dbReference type="GO" id="GO:0000976">
    <property type="term" value="F:transcription cis-regulatory region binding"/>
    <property type="evidence" value="ECO:0007669"/>
    <property type="project" value="TreeGrafter"/>
</dbReference>
<keyword evidence="1" id="KW-0805">Transcription regulation</keyword>
<evidence type="ECO:0000256" key="1">
    <source>
        <dbReference type="ARBA" id="ARBA00023015"/>
    </source>
</evidence>
<dbReference type="Pfam" id="PF13377">
    <property type="entry name" value="Peripla_BP_3"/>
    <property type="match status" value="1"/>
</dbReference>
<dbReference type="Pfam" id="PF00356">
    <property type="entry name" value="LacI"/>
    <property type="match status" value="1"/>
</dbReference>
<dbReference type="SUPFAM" id="SSF47413">
    <property type="entry name" value="lambda repressor-like DNA-binding domains"/>
    <property type="match status" value="1"/>
</dbReference>
<organism evidence="5 6">
    <name type="scientific">Nocardioides perillae</name>
    <dbReference type="NCBI Taxonomy" id="1119534"/>
    <lineage>
        <taxon>Bacteria</taxon>
        <taxon>Bacillati</taxon>
        <taxon>Actinomycetota</taxon>
        <taxon>Actinomycetes</taxon>
        <taxon>Propionibacteriales</taxon>
        <taxon>Nocardioidaceae</taxon>
        <taxon>Nocardioides</taxon>
    </lineage>
</organism>
<proteinExistence type="predicted"/>
<dbReference type="InterPro" id="IPR046335">
    <property type="entry name" value="LacI/GalR-like_sensor"/>
</dbReference>
<dbReference type="Proteomes" id="UP000544110">
    <property type="component" value="Unassembled WGS sequence"/>
</dbReference>
<dbReference type="SUPFAM" id="SSF53822">
    <property type="entry name" value="Periplasmic binding protein-like I"/>
    <property type="match status" value="1"/>
</dbReference>
<dbReference type="Gene3D" id="3.40.50.2300">
    <property type="match status" value="2"/>
</dbReference>
<keyword evidence="3" id="KW-0804">Transcription</keyword>
<dbReference type="CDD" id="cd01392">
    <property type="entry name" value="HTH_LacI"/>
    <property type="match status" value="1"/>
</dbReference>
<feature type="domain" description="HTH lacI-type" evidence="4">
    <location>
        <begin position="3"/>
        <end position="57"/>
    </location>
</feature>
<sequence>MKIRLAEIADRAGVSVSTVSRVLNDKPGVNQATRRQVLTAVDVLGYDRPARLRPRSGGLVGLVVPELENPFFPRFAQAIENHLKQRGYTPVLCTMTLGGIHEDDYVATLLEHGVSGIIFVSGVHAMPTTDPRRYRRLTETGLPVVLVNGHLPGVGAASFSTDDVAAMDLGVMHVAHMGHERVGLAIGQMRYTPAMRKTEGFREAVARHVPGGPPGRVVETTYTVEGGLQAGHALLDEGVTAVLCGSDVMALGVVRAARQRGLRVPEDLSVVGSDDSTLIEFTDPPLTTLRQPTMALAAAVSRSLVDQVNGAAPPPDEVFFQPELVVRHSTARAPQGAVPGHPVVLASHP</sequence>
<evidence type="ECO:0000256" key="3">
    <source>
        <dbReference type="ARBA" id="ARBA00023163"/>
    </source>
</evidence>
<dbReference type="InterPro" id="IPR010982">
    <property type="entry name" value="Lambda_DNA-bd_dom_sf"/>
</dbReference>
<protein>
    <submittedName>
        <fullName evidence="5">DNA-binding LacI/PurR family transcriptional regulator</fullName>
    </submittedName>
</protein>
<dbReference type="PANTHER" id="PTHR30146:SF153">
    <property type="entry name" value="LACTOSE OPERON REPRESSOR"/>
    <property type="match status" value="1"/>
</dbReference>
<dbReference type="EMBL" id="JACCAC010000001">
    <property type="protein sequence ID" value="NYG56602.1"/>
    <property type="molecule type" value="Genomic_DNA"/>
</dbReference>
<gene>
    <name evidence="5" type="ORF">BJ989_002906</name>
</gene>
<dbReference type="RefSeq" id="WP_179518827.1">
    <property type="nucleotide sequence ID" value="NZ_JACCAC010000001.1"/>
</dbReference>
<dbReference type="SMART" id="SM00354">
    <property type="entry name" value="HTH_LACI"/>
    <property type="match status" value="1"/>
</dbReference>
<evidence type="ECO:0000313" key="5">
    <source>
        <dbReference type="EMBL" id="NYG56602.1"/>
    </source>
</evidence>
<dbReference type="PANTHER" id="PTHR30146">
    <property type="entry name" value="LACI-RELATED TRANSCRIPTIONAL REPRESSOR"/>
    <property type="match status" value="1"/>
</dbReference>
<evidence type="ECO:0000313" key="6">
    <source>
        <dbReference type="Proteomes" id="UP000544110"/>
    </source>
</evidence>
<accession>A0A7Y9RU03</accession>
<dbReference type="AlphaFoldDB" id="A0A7Y9RU03"/>
<dbReference type="GO" id="GO:0003700">
    <property type="term" value="F:DNA-binding transcription factor activity"/>
    <property type="evidence" value="ECO:0007669"/>
    <property type="project" value="TreeGrafter"/>
</dbReference>
<dbReference type="Gene3D" id="1.10.260.40">
    <property type="entry name" value="lambda repressor-like DNA-binding domains"/>
    <property type="match status" value="1"/>
</dbReference>
<dbReference type="InterPro" id="IPR028082">
    <property type="entry name" value="Peripla_BP_I"/>
</dbReference>
<keyword evidence="2 5" id="KW-0238">DNA-binding</keyword>
<evidence type="ECO:0000256" key="2">
    <source>
        <dbReference type="ARBA" id="ARBA00023125"/>
    </source>
</evidence>
<evidence type="ECO:0000259" key="4">
    <source>
        <dbReference type="PROSITE" id="PS50932"/>
    </source>
</evidence>
<reference evidence="5 6" key="1">
    <citation type="submission" date="2020-07" db="EMBL/GenBank/DDBJ databases">
        <title>Sequencing the genomes of 1000 actinobacteria strains.</title>
        <authorList>
            <person name="Klenk H.-P."/>
        </authorList>
    </citation>
    <scope>NUCLEOTIDE SEQUENCE [LARGE SCALE GENOMIC DNA]</scope>
    <source>
        <strain evidence="5 6">DSM 24552</strain>
    </source>
</reference>
<dbReference type="PROSITE" id="PS00356">
    <property type="entry name" value="HTH_LACI_1"/>
    <property type="match status" value="1"/>
</dbReference>
<dbReference type="InterPro" id="IPR000843">
    <property type="entry name" value="HTH_LacI"/>
</dbReference>
<comment type="caution">
    <text evidence="5">The sequence shown here is derived from an EMBL/GenBank/DDBJ whole genome shotgun (WGS) entry which is preliminary data.</text>
</comment>